<dbReference type="GO" id="GO:0006574">
    <property type="term" value="P:L-valine catabolic process"/>
    <property type="evidence" value="ECO:0007669"/>
    <property type="project" value="TreeGrafter"/>
</dbReference>
<comment type="caution">
    <text evidence="5">The sequence shown here is derived from an EMBL/GenBank/DDBJ whole genome shotgun (WGS) entry which is preliminary data.</text>
</comment>
<dbReference type="PANTHER" id="PTHR43866:SF4">
    <property type="entry name" value="MALONATE-SEMIALDEHYDE DEHYDROGENASE"/>
    <property type="match status" value="1"/>
</dbReference>
<dbReference type="InterPro" id="IPR016160">
    <property type="entry name" value="Ald_DH_CS_CYS"/>
</dbReference>
<dbReference type="Gene3D" id="3.40.309.10">
    <property type="entry name" value="Aldehyde Dehydrogenase, Chain A, domain 2"/>
    <property type="match status" value="1"/>
</dbReference>
<dbReference type="InterPro" id="IPR016163">
    <property type="entry name" value="Ald_DH_C"/>
</dbReference>
<proteinExistence type="predicted"/>
<evidence type="ECO:0000313" key="5">
    <source>
        <dbReference type="EMBL" id="TLS47742.1"/>
    </source>
</evidence>
<accession>A0A5R9FUH7</accession>
<dbReference type="Proteomes" id="UP000305906">
    <property type="component" value="Unassembled WGS sequence"/>
</dbReference>
<dbReference type="PROSITE" id="PS00070">
    <property type="entry name" value="ALDEHYDE_DEHYDR_CYS"/>
    <property type="match status" value="1"/>
</dbReference>
<dbReference type="SUPFAM" id="SSF53720">
    <property type="entry name" value="ALDH-like"/>
    <property type="match status" value="1"/>
</dbReference>
<evidence type="ECO:0000256" key="3">
    <source>
        <dbReference type="ARBA" id="ARBA00023027"/>
    </source>
</evidence>
<dbReference type="FunFam" id="3.40.605.10:FF:000003">
    <property type="entry name" value="Methylmalonate-semialdehyde dehydrogenase [acylating]"/>
    <property type="match status" value="1"/>
</dbReference>
<dbReference type="NCBIfam" id="TIGR01722">
    <property type="entry name" value="MMSDH"/>
    <property type="match status" value="1"/>
</dbReference>
<protein>
    <recommendedName>
        <fullName evidence="1">methylmalonate-semialdehyde dehydrogenase (CoA acylating)</fullName>
        <ecNumber evidence="1">1.2.1.27</ecNumber>
    </recommendedName>
</protein>
<dbReference type="GO" id="GO:0006210">
    <property type="term" value="P:thymine catabolic process"/>
    <property type="evidence" value="ECO:0007669"/>
    <property type="project" value="TreeGrafter"/>
</dbReference>
<dbReference type="CDD" id="cd07085">
    <property type="entry name" value="ALDH_F6_MMSDH"/>
    <property type="match status" value="1"/>
</dbReference>
<organism evidence="5 6">
    <name type="scientific">Streptomyces montanus</name>
    <dbReference type="NCBI Taxonomy" id="2580423"/>
    <lineage>
        <taxon>Bacteria</taxon>
        <taxon>Bacillati</taxon>
        <taxon>Actinomycetota</taxon>
        <taxon>Actinomycetes</taxon>
        <taxon>Kitasatosporales</taxon>
        <taxon>Streptomycetaceae</taxon>
        <taxon>Streptomyces</taxon>
    </lineage>
</organism>
<dbReference type="AlphaFoldDB" id="A0A5R9FUH7"/>
<dbReference type="GO" id="GO:0004491">
    <property type="term" value="F:methylmalonate-semialdehyde dehydrogenase (acylating, NAD) activity"/>
    <property type="evidence" value="ECO:0007669"/>
    <property type="project" value="UniProtKB-EC"/>
</dbReference>
<dbReference type="EC" id="1.2.1.27" evidence="1"/>
<dbReference type="FunFam" id="3.40.309.10:FF:000002">
    <property type="entry name" value="Methylmalonate-semialdehyde dehydrogenase (Acylating)"/>
    <property type="match status" value="1"/>
</dbReference>
<keyword evidence="3" id="KW-0520">NAD</keyword>
<dbReference type="PANTHER" id="PTHR43866">
    <property type="entry name" value="MALONATE-SEMIALDEHYDE DEHYDROGENASE"/>
    <property type="match status" value="1"/>
</dbReference>
<sequence length="498" mass="52803">MKTIQHWINGSPAAGTGPQTAPVFNPATGQEQAQVALGSAADVDAAVTAAARAFETWSESSLTQRTQVMFAFRQLLVEHEEELGRIISAEHGKTVDDARGEITRGREVVEFACGLGDVLKGNFSDQVSRGIDVHNFRQPLGVVAGITPFNFPAMVPLWMHPIAIATGNTFILKPSERDPSAANFVAELYKKAGLPDGVFNVIHGGKPAVDAILTHPGIEAVSFVGSTPIAKYVHETATAHGKRVQALGGAKNHAVVLPDADLEFAANHITAGAYGSAGERCMAVSVAVAVGDAADALVEVLERKAHEITVGPGNTPGTDMGPLVTKTAQERIENAVTTAGTQGATIVVDGRGLKVDGHEEGFFTGPSLLDHVTTDMDAYKEELFGPVLAIIRTDTLDQAIDLINANPYGNGTALFTASGEAARRFQRKIKVGMIGINVPVPVPMSYYSFGGWKDSLIGDSPIHGPEGIRFYTRPKVVTTRWPQPKQQVNAGFNFPTSN</sequence>
<feature type="domain" description="Aldehyde dehydrogenase" evidence="4">
    <location>
        <begin position="19"/>
        <end position="477"/>
    </location>
</feature>
<dbReference type="InterPro" id="IPR015590">
    <property type="entry name" value="Aldehyde_DH_dom"/>
</dbReference>
<dbReference type="Pfam" id="PF00171">
    <property type="entry name" value="Aldedh"/>
    <property type="match status" value="1"/>
</dbReference>
<evidence type="ECO:0000256" key="1">
    <source>
        <dbReference type="ARBA" id="ARBA00013048"/>
    </source>
</evidence>
<dbReference type="Gene3D" id="3.40.605.10">
    <property type="entry name" value="Aldehyde Dehydrogenase, Chain A, domain 1"/>
    <property type="match status" value="1"/>
</dbReference>
<keyword evidence="2" id="KW-0560">Oxidoreductase</keyword>
<dbReference type="EMBL" id="VBZC01000002">
    <property type="protein sequence ID" value="TLS47742.1"/>
    <property type="molecule type" value="Genomic_DNA"/>
</dbReference>
<keyword evidence="6" id="KW-1185">Reference proteome</keyword>
<gene>
    <name evidence="5" type="ORF">FE633_01855</name>
</gene>
<name>A0A5R9FUH7_9ACTN</name>
<evidence type="ECO:0000256" key="2">
    <source>
        <dbReference type="ARBA" id="ARBA00023002"/>
    </source>
</evidence>
<dbReference type="InterPro" id="IPR016161">
    <property type="entry name" value="Ald_DH/histidinol_DH"/>
</dbReference>
<dbReference type="RefSeq" id="WP_138043223.1">
    <property type="nucleotide sequence ID" value="NZ_VBZC01000002.1"/>
</dbReference>
<dbReference type="InterPro" id="IPR016162">
    <property type="entry name" value="Ald_DH_N"/>
</dbReference>
<evidence type="ECO:0000259" key="4">
    <source>
        <dbReference type="Pfam" id="PF00171"/>
    </source>
</evidence>
<evidence type="ECO:0000313" key="6">
    <source>
        <dbReference type="Proteomes" id="UP000305906"/>
    </source>
</evidence>
<reference evidence="5 6" key="1">
    <citation type="submission" date="2019-05" db="EMBL/GenBank/DDBJ databases">
        <title>Streptomyces sp. NEAU-C151, a novel actinomycete isolated from soil.</title>
        <authorList>
            <person name="Han L."/>
            <person name="Jiang H."/>
        </authorList>
    </citation>
    <scope>NUCLEOTIDE SEQUENCE [LARGE SCALE GENOMIC DNA]</scope>
    <source>
        <strain evidence="5 6">NEAU-C151</strain>
    </source>
</reference>
<dbReference type="InterPro" id="IPR010061">
    <property type="entry name" value="MeMal-semiAld_DH"/>
</dbReference>